<dbReference type="InterPro" id="IPR027417">
    <property type="entry name" value="P-loop_NTPase"/>
</dbReference>
<dbReference type="GO" id="GO:0036464">
    <property type="term" value="C:cytoplasmic ribonucleoprotein granule"/>
    <property type="evidence" value="ECO:0007669"/>
    <property type="project" value="UniProtKB-SubCell"/>
</dbReference>
<evidence type="ECO:0000256" key="11">
    <source>
        <dbReference type="ARBA" id="ARBA00047984"/>
    </source>
</evidence>
<dbReference type="InterPro" id="IPR036236">
    <property type="entry name" value="Znf_C2H2_sf"/>
</dbReference>
<evidence type="ECO:0000256" key="9">
    <source>
        <dbReference type="ARBA" id="ARBA00022884"/>
    </source>
</evidence>
<dbReference type="GO" id="GO:0003723">
    <property type="term" value="F:RNA binding"/>
    <property type="evidence" value="ECO:0007669"/>
    <property type="project" value="UniProtKB-KW"/>
</dbReference>
<dbReference type="GO" id="GO:0016787">
    <property type="term" value="F:hydrolase activity"/>
    <property type="evidence" value="ECO:0007669"/>
    <property type="project" value="UniProtKB-KW"/>
</dbReference>
<feature type="region of interest" description="Disordered" evidence="12">
    <location>
        <begin position="981"/>
        <end position="1000"/>
    </location>
</feature>
<dbReference type="STRING" id="139420.A0A371D0T9"/>
<keyword evidence="4" id="KW-0963">Cytoplasm</keyword>
<evidence type="ECO:0000256" key="3">
    <source>
        <dbReference type="ARBA" id="ARBA00012552"/>
    </source>
</evidence>
<evidence type="ECO:0000313" key="15">
    <source>
        <dbReference type="Proteomes" id="UP000256964"/>
    </source>
</evidence>
<dbReference type="Gene3D" id="3.30.160.60">
    <property type="entry name" value="Classic Zinc Finger"/>
    <property type="match status" value="1"/>
</dbReference>
<proteinExistence type="inferred from homology"/>
<keyword evidence="7" id="KW-0347">Helicase</keyword>
<evidence type="ECO:0000259" key="13">
    <source>
        <dbReference type="SMART" id="SM00451"/>
    </source>
</evidence>
<keyword evidence="15" id="KW-1185">Reference proteome</keyword>
<keyword evidence="6 14" id="KW-0378">Hydrolase</keyword>
<comment type="catalytic activity">
    <reaction evidence="11">
        <text>ATP + H2O = ADP + phosphate + H(+)</text>
        <dbReference type="Rhea" id="RHEA:13065"/>
        <dbReference type="ChEBI" id="CHEBI:15377"/>
        <dbReference type="ChEBI" id="CHEBI:15378"/>
        <dbReference type="ChEBI" id="CHEBI:30616"/>
        <dbReference type="ChEBI" id="CHEBI:43474"/>
        <dbReference type="ChEBI" id="CHEBI:456216"/>
        <dbReference type="EC" id="3.6.4.13"/>
    </reaction>
</comment>
<evidence type="ECO:0000256" key="7">
    <source>
        <dbReference type="ARBA" id="ARBA00022806"/>
    </source>
</evidence>
<dbReference type="Gene3D" id="3.40.50.300">
    <property type="entry name" value="P-loop containing nucleotide triphosphate hydrolases"/>
    <property type="match status" value="2"/>
</dbReference>
<evidence type="ECO:0000256" key="4">
    <source>
        <dbReference type="ARBA" id="ARBA00022490"/>
    </source>
</evidence>
<sequence length="1000" mass="111347">MSQVLFAYCPQALYGSGCSDSSCPLIHDAKYCRLCAIICQPASVYEAHLQSSEHSRKVARRGWQYCPVCRIPVSAQPEVWSIHVTGRKHRRHAASQCIDPIAVQPTDPPRDEPALEYCEHCDLTLTLDAWGTHINGAKHRTRERHAAFRSEFEKATRGRAGVEVSHVDGLDFGVVSIDAARQGLHAQISVKTPTNATPISVTSLDIYSRFRAGHGENDMPFYVNNPPLGLVDPGQVVQIPIGFQRHRGGHYEEQLLISLQGKDEETFVIARRLRAVVGEAADHEALKPSRPYIRNARARWRRGLPTVSGDRPPSLLAAQWVKKLAQSHIPLKLAELLKSGNAEEVDARVKEHYFCDPLKLSNHQLRFARLLWIEESRTVEDMRRYDMVDVRFGKEGRLYTLEVPGLAEKRPSVMVGDAIKVQAADGSEERTHEGFVHDVRQETIRVSFHGSFRADSRRYNVCFQLNRIPLRRQHQALNSSLPSPQRIIFPDSGQEGLGRSLGPNDHPVDPFNVLVARNPAQIQAVKSVLQLRAGAAPFVIFGPPGTGKTVTIVEAIRQILHRDPKARVLACAPSNSAADLIALRLASLTPEELFRCNAASRDPASVPDALVPYTLRMTTHYAIPPLEALQKYRVIVSTCGNASFAYNVGMERGHFSHIFVDEAGQATEPEVLTAIKTMASEETRIVLSGDPKQMGPIVRSSIARDHGLGVSFMERLMERGVYDEQHRGISWVKLLQNYRSHASILAYPNEKFYEGELEVCGDRATTHSFIGSPQLESPKFPVIFHAIAGQNDRESTSPSYFNIDEASEVKSYVQALLNDRKFPIQARDIGVITPYHAQVRKIRKLLRDADFADVDVGSVEIFQGQERRAIIISTVRSSADLLAYDAKFTLGFVSNPRRFNVAVTRAQALLIVVGDPSILSVDPIWRGFMNYVYLHGGWRGDAPTWDVNAPIRTDGDYSDELQEALAADMSAFMARLTVGEDGGEDLEGDANVDRPFQETD</sequence>
<dbReference type="SUPFAM" id="SSF52540">
    <property type="entry name" value="P-loop containing nucleoside triphosphate hydrolases"/>
    <property type="match status" value="1"/>
</dbReference>
<dbReference type="GO" id="GO:0031047">
    <property type="term" value="P:regulatory ncRNA-mediated gene silencing"/>
    <property type="evidence" value="ECO:0007669"/>
    <property type="project" value="UniProtKB-KW"/>
</dbReference>
<dbReference type="Pfam" id="PF13087">
    <property type="entry name" value="AAA_12"/>
    <property type="match status" value="1"/>
</dbReference>
<gene>
    <name evidence="14" type="ORF">OH76DRAFT_1387023</name>
</gene>
<dbReference type="SMART" id="SM00451">
    <property type="entry name" value="ZnF_U1"/>
    <property type="match status" value="3"/>
</dbReference>
<keyword evidence="8" id="KW-0067">ATP-binding</keyword>
<dbReference type="InterPro" id="IPR041677">
    <property type="entry name" value="DNA2/NAM7_AAA_11"/>
</dbReference>
<dbReference type="GO" id="GO:0032574">
    <property type="term" value="F:5'-3' RNA helicase activity"/>
    <property type="evidence" value="ECO:0007669"/>
    <property type="project" value="InterPro"/>
</dbReference>
<evidence type="ECO:0000256" key="12">
    <source>
        <dbReference type="SAM" id="MobiDB-lite"/>
    </source>
</evidence>
<dbReference type="CDD" id="cd18808">
    <property type="entry name" value="SF1_C_Upf1"/>
    <property type="match status" value="1"/>
</dbReference>
<dbReference type="PANTHER" id="PTHR45418:SF1">
    <property type="entry name" value="CANCER_TESTIS ANTIGEN 55"/>
    <property type="match status" value="1"/>
</dbReference>
<dbReference type="Pfam" id="PF21634">
    <property type="entry name" value="MOV-10_beta-barrel"/>
    <property type="match status" value="1"/>
</dbReference>
<dbReference type="Proteomes" id="UP000256964">
    <property type="component" value="Unassembled WGS sequence"/>
</dbReference>
<dbReference type="SUPFAM" id="SSF57667">
    <property type="entry name" value="beta-beta-alpha zinc fingers"/>
    <property type="match status" value="1"/>
</dbReference>
<dbReference type="InterPro" id="IPR041679">
    <property type="entry name" value="DNA2/NAM7-like_C"/>
</dbReference>
<keyword evidence="10" id="KW-0943">RNA-mediated gene silencing</keyword>
<feature type="compositionally biased region" description="Basic and acidic residues" evidence="12">
    <location>
        <begin position="991"/>
        <end position="1000"/>
    </location>
</feature>
<evidence type="ECO:0000256" key="1">
    <source>
        <dbReference type="ARBA" id="ARBA00004331"/>
    </source>
</evidence>
<protein>
    <recommendedName>
        <fullName evidence="3">RNA helicase</fullName>
        <ecNumber evidence="3">3.6.4.13</ecNumber>
    </recommendedName>
</protein>
<evidence type="ECO:0000256" key="10">
    <source>
        <dbReference type="ARBA" id="ARBA00023158"/>
    </source>
</evidence>
<dbReference type="EMBL" id="KZ857430">
    <property type="protein sequence ID" value="RDX46157.1"/>
    <property type="molecule type" value="Genomic_DNA"/>
</dbReference>
<dbReference type="Pfam" id="PF13086">
    <property type="entry name" value="AAA_11"/>
    <property type="match status" value="2"/>
</dbReference>
<evidence type="ECO:0000256" key="8">
    <source>
        <dbReference type="ARBA" id="ARBA00022840"/>
    </source>
</evidence>
<dbReference type="InterPro" id="IPR003604">
    <property type="entry name" value="Matrin/U1-like-C_Znf_C2H2"/>
</dbReference>
<feature type="domain" description="U1-type" evidence="13">
    <location>
        <begin position="65"/>
        <end position="96"/>
    </location>
</feature>
<dbReference type="InterPro" id="IPR049080">
    <property type="entry name" value="MOV-10-like_beta-barrel"/>
</dbReference>
<evidence type="ECO:0000256" key="2">
    <source>
        <dbReference type="ARBA" id="ARBA00005601"/>
    </source>
</evidence>
<dbReference type="AlphaFoldDB" id="A0A371D0T9"/>
<evidence type="ECO:0000256" key="5">
    <source>
        <dbReference type="ARBA" id="ARBA00022741"/>
    </source>
</evidence>
<feature type="domain" description="U1-type" evidence="13">
    <location>
        <begin position="27"/>
        <end position="61"/>
    </location>
</feature>
<evidence type="ECO:0000313" key="14">
    <source>
        <dbReference type="EMBL" id="RDX46157.1"/>
    </source>
</evidence>
<feature type="domain" description="U1-type" evidence="13">
    <location>
        <begin position="117"/>
        <end position="146"/>
    </location>
</feature>
<organism evidence="14 15">
    <name type="scientific">Lentinus brumalis</name>
    <dbReference type="NCBI Taxonomy" id="2498619"/>
    <lineage>
        <taxon>Eukaryota</taxon>
        <taxon>Fungi</taxon>
        <taxon>Dikarya</taxon>
        <taxon>Basidiomycota</taxon>
        <taxon>Agaricomycotina</taxon>
        <taxon>Agaricomycetes</taxon>
        <taxon>Polyporales</taxon>
        <taxon>Polyporaceae</taxon>
        <taxon>Lentinus</taxon>
    </lineage>
</organism>
<keyword evidence="9" id="KW-0694">RNA-binding</keyword>
<dbReference type="EC" id="3.6.4.13" evidence="3"/>
<name>A0A371D0T9_9APHY</name>
<dbReference type="InterPro" id="IPR047187">
    <property type="entry name" value="SF1_C_Upf1"/>
</dbReference>
<reference evidence="14 15" key="1">
    <citation type="journal article" date="2018" name="Biotechnol. Biofuels">
        <title>Integrative visual omics of the white-rot fungus Polyporus brumalis exposes the biotechnological potential of its oxidative enzymes for delignifying raw plant biomass.</title>
        <authorList>
            <person name="Miyauchi S."/>
            <person name="Rancon A."/>
            <person name="Drula E."/>
            <person name="Hage H."/>
            <person name="Chaduli D."/>
            <person name="Favel A."/>
            <person name="Grisel S."/>
            <person name="Henrissat B."/>
            <person name="Herpoel-Gimbert I."/>
            <person name="Ruiz-Duenas F.J."/>
            <person name="Chevret D."/>
            <person name="Hainaut M."/>
            <person name="Lin J."/>
            <person name="Wang M."/>
            <person name="Pangilinan J."/>
            <person name="Lipzen A."/>
            <person name="Lesage-Meessen L."/>
            <person name="Navarro D."/>
            <person name="Riley R."/>
            <person name="Grigoriev I.V."/>
            <person name="Zhou S."/>
            <person name="Raouche S."/>
            <person name="Rosso M.N."/>
        </authorList>
    </citation>
    <scope>NUCLEOTIDE SEQUENCE [LARGE SCALE GENOMIC DNA]</scope>
    <source>
        <strain evidence="14 15">BRFM 1820</strain>
    </source>
</reference>
<keyword evidence="5" id="KW-0547">Nucleotide-binding</keyword>
<dbReference type="CDD" id="cd18038">
    <property type="entry name" value="DEXXQc_Helz-like"/>
    <property type="match status" value="1"/>
</dbReference>
<comment type="subcellular location">
    <subcellularLocation>
        <location evidence="1">Cytoplasm</location>
        <location evidence="1">Cytoplasmic ribonucleoprotein granule</location>
    </subcellularLocation>
</comment>
<dbReference type="OrthoDB" id="6513042at2759"/>
<comment type="similarity">
    <text evidence="2">Belongs to the DNA2/NAM7 helicase family. SDE3 subfamily.</text>
</comment>
<dbReference type="PANTHER" id="PTHR45418">
    <property type="entry name" value="CANCER/TESTIS ANTIGEN 55"/>
    <property type="match status" value="1"/>
</dbReference>
<dbReference type="FunFam" id="3.40.50.300:FF:000608">
    <property type="entry name" value="Mov10 RISC complex RNA helicase"/>
    <property type="match status" value="1"/>
</dbReference>
<accession>A0A371D0T9</accession>
<dbReference type="GO" id="GO:0005524">
    <property type="term" value="F:ATP binding"/>
    <property type="evidence" value="ECO:0007669"/>
    <property type="project" value="UniProtKB-KW"/>
</dbReference>
<dbReference type="GO" id="GO:0008270">
    <property type="term" value="F:zinc ion binding"/>
    <property type="evidence" value="ECO:0007669"/>
    <property type="project" value="InterPro"/>
</dbReference>
<feature type="compositionally biased region" description="Acidic residues" evidence="12">
    <location>
        <begin position="981"/>
        <end position="990"/>
    </location>
</feature>
<dbReference type="InterPro" id="IPR026122">
    <property type="entry name" value="MOV-10/SDE3_DEXXQ/H-box"/>
</dbReference>
<evidence type="ECO:0000256" key="6">
    <source>
        <dbReference type="ARBA" id="ARBA00022801"/>
    </source>
</evidence>